<feature type="region of interest" description="Disordered" evidence="1">
    <location>
        <begin position="60"/>
        <end position="83"/>
    </location>
</feature>
<gene>
    <name evidence="2" type="ORF">AMECASPLE_037275</name>
</gene>
<dbReference type="EMBL" id="JAHRIP010090871">
    <property type="protein sequence ID" value="MEQ2316911.1"/>
    <property type="molecule type" value="Genomic_DNA"/>
</dbReference>
<evidence type="ECO:0000313" key="3">
    <source>
        <dbReference type="Proteomes" id="UP001469553"/>
    </source>
</evidence>
<keyword evidence="3" id="KW-1185">Reference proteome</keyword>
<accession>A0ABV1AF88</accession>
<proteinExistence type="predicted"/>
<evidence type="ECO:0000256" key="1">
    <source>
        <dbReference type="SAM" id="MobiDB-lite"/>
    </source>
</evidence>
<protein>
    <submittedName>
        <fullName evidence="2">Uncharacterized protein</fullName>
    </submittedName>
</protein>
<feature type="non-terminal residue" evidence="2">
    <location>
        <position position="424"/>
    </location>
</feature>
<organism evidence="2 3">
    <name type="scientific">Ameca splendens</name>
    <dbReference type="NCBI Taxonomy" id="208324"/>
    <lineage>
        <taxon>Eukaryota</taxon>
        <taxon>Metazoa</taxon>
        <taxon>Chordata</taxon>
        <taxon>Craniata</taxon>
        <taxon>Vertebrata</taxon>
        <taxon>Euteleostomi</taxon>
        <taxon>Actinopterygii</taxon>
        <taxon>Neopterygii</taxon>
        <taxon>Teleostei</taxon>
        <taxon>Neoteleostei</taxon>
        <taxon>Acanthomorphata</taxon>
        <taxon>Ovalentaria</taxon>
        <taxon>Atherinomorphae</taxon>
        <taxon>Cyprinodontiformes</taxon>
        <taxon>Goodeidae</taxon>
        <taxon>Ameca</taxon>
    </lineage>
</organism>
<sequence>MLREKIDSSVIQLMTDEELKSYLPSYGDRIALLGYCKRKETGPPNSRKSKLFERLKSKLGKRKTAHQDGCGLEKEEQSETNVNKNALKSKRKIEIGWLLYDEDQQAFKQVRARRGGGTRKVDVSKDAKKSEIIQIAVDIFFPNGRNREGSIADFEIDLKDYQEVAVDDKITVGQMFHVTKLTILRFYLTTHKKKANQSVSQDEVLPSPFFQDQASSVSRPSSSSAVNVAMTSQSTMSTEVTPDFLFIGNITNHDNINFSLQSTELREEDLDSSGIVFLGPFSDSEPQILDYTLPISPQSTSSAKAVKEILIVHRGQILPELIAHFCDDRLLDRDFKIQLVLPDGTPEMGYDDGGVVRDCLSEFWKEFYDQCTTGNTYRVPFLRHDYGQSQWESVGRIIVFGWTREKYLPMKIAPVILEQAAFGQ</sequence>
<dbReference type="Proteomes" id="UP001469553">
    <property type="component" value="Unassembled WGS sequence"/>
</dbReference>
<name>A0ABV1AF88_9TELE</name>
<reference evidence="2 3" key="1">
    <citation type="submission" date="2021-06" db="EMBL/GenBank/DDBJ databases">
        <authorList>
            <person name="Palmer J.M."/>
        </authorList>
    </citation>
    <scope>NUCLEOTIDE SEQUENCE [LARGE SCALE GENOMIC DNA]</scope>
    <source>
        <strain evidence="2 3">AS_MEX2019</strain>
        <tissue evidence="2">Muscle</tissue>
    </source>
</reference>
<comment type="caution">
    <text evidence="2">The sequence shown here is derived from an EMBL/GenBank/DDBJ whole genome shotgun (WGS) entry which is preliminary data.</text>
</comment>
<evidence type="ECO:0000313" key="2">
    <source>
        <dbReference type="EMBL" id="MEQ2316911.1"/>
    </source>
</evidence>